<dbReference type="PANTHER" id="PTHR47129">
    <property type="entry name" value="QUINONE OXIDOREDUCTASE 2"/>
    <property type="match status" value="1"/>
</dbReference>
<dbReference type="InterPro" id="IPR008030">
    <property type="entry name" value="NmrA-like"/>
</dbReference>
<dbReference type="RefSeq" id="WP_111171911.1">
    <property type="nucleotide sequence ID" value="NZ_POUA01000563.1"/>
</dbReference>
<organism evidence="2 3">
    <name type="scientific">Spongiactinospora gelatinilytica</name>
    <dbReference type="NCBI Taxonomy" id="2666298"/>
    <lineage>
        <taxon>Bacteria</taxon>
        <taxon>Bacillati</taxon>
        <taxon>Actinomycetota</taxon>
        <taxon>Actinomycetes</taxon>
        <taxon>Streptosporangiales</taxon>
        <taxon>Streptosporangiaceae</taxon>
        <taxon>Spongiactinospora</taxon>
    </lineage>
</organism>
<protein>
    <submittedName>
        <fullName evidence="2">NAD(P)-dependent oxidoreductase</fullName>
    </submittedName>
</protein>
<sequence>MATGVVGVTGASGQLGGRIARRLAERGEATRLVVRDPARAPSLPGAEVAVASYQDPAALRTALDGVGTLLLVSATEAADRREQHVAAVDAAVAAGVTRIVYTSFTGAAPDATFTFARDHWHTEGHIRETGVGFTFLRDNLYLDLLPAFAGEDGVIRGPAGQGRAGVVARDDIADAAVAVLLGEGHGGETYDLTGPQALTMDEVAAEITRVTGRKVTYQAETLEEAYASRAGYGAPQWEVDGWVTSYSAIAEGELDLVTDAVATLTGHPPISLADHLAAHRG</sequence>
<keyword evidence="3" id="KW-1185">Reference proteome</keyword>
<dbReference type="Gene3D" id="3.40.50.720">
    <property type="entry name" value="NAD(P)-binding Rossmann-like Domain"/>
    <property type="match status" value="1"/>
</dbReference>
<accession>A0A2W2FJJ7</accession>
<dbReference type="Proteomes" id="UP000248544">
    <property type="component" value="Unassembled WGS sequence"/>
</dbReference>
<evidence type="ECO:0000313" key="3">
    <source>
        <dbReference type="Proteomes" id="UP000248544"/>
    </source>
</evidence>
<evidence type="ECO:0000313" key="2">
    <source>
        <dbReference type="EMBL" id="PZG21957.1"/>
    </source>
</evidence>
<feature type="domain" description="NmrA-like" evidence="1">
    <location>
        <begin position="5"/>
        <end position="225"/>
    </location>
</feature>
<reference evidence="2 3" key="1">
    <citation type="submission" date="2018-01" db="EMBL/GenBank/DDBJ databases">
        <title>Draft genome sequence of Sphaerisporangium sp. 7K107.</title>
        <authorList>
            <person name="Sahin N."/>
            <person name="Saygin H."/>
            <person name="Ay H."/>
        </authorList>
    </citation>
    <scope>NUCLEOTIDE SEQUENCE [LARGE SCALE GENOMIC DNA]</scope>
    <source>
        <strain evidence="2 3">7K107</strain>
    </source>
</reference>
<dbReference type="AlphaFoldDB" id="A0A2W2FJJ7"/>
<dbReference type="PANTHER" id="PTHR47129:SF1">
    <property type="entry name" value="NMRA-LIKE DOMAIN-CONTAINING PROTEIN"/>
    <property type="match status" value="1"/>
</dbReference>
<dbReference type="EMBL" id="POUA01000563">
    <property type="protein sequence ID" value="PZG21957.1"/>
    <property type="molecule type" value="Genomic_DNA"/>
</dbReference>
<dbReference type="CDD" id="cd05269">
    <property type="entry name" value="TMR_SDR_a"/>
    <property type="match status" value="1"/>
</dbReference>
<dbReference type="SUPFAM" id="SSF51735">
    <property type="entry name" value="NAD(P)-binding Rossmann-fold domains"/>
    <property type="match status" value="1"/>
</dbReference>
<dbReference type="InterPro" id="IPR036291">
    <property type="entry name" value="NAD(P)-bd_dom_sf"/>
</dbReference>
<comment type="caution">
    <text evidence="2">The sequence shown here is derived from an EMBL/GenBank/DDBJ whole genome shotgun (WGS) entry which is preliminary data.</text>
</comment>
<name>A0A2W2FJJ7_9ACTN</name>
<evidence type="ECO:0000259" key="1">
    <source>
        <dbReference type="Pfam" id="PF05368"/>
    </source>
</evidence>
<dbReference type="Gene3D" id="3.90.25.10">
    <property type="entry name" value="UDP-galactose 4-epimerase, domain 1"/>
    <property type="match status" value="1"/>
</dbReference>
<dbReference type="InterPro" id="IPR052718">
    <property type="entry name" value="NmrA-type_oxidoreductase"/>
</dbReference>
<gene>
    <name evidence="2" type="ORF">C1I98_36875</name>
</gene>
<dbReference type="Pfam" id="PF05368">
    <property type="entry name" value="NmrA"/>
    <property type="match status" value="1"/>
</dbReference>
<proteinExistence type="predicted"/>